<reference evidence="6 7" key="1">
    <citation type="submission" date="2024-10" db="EMBL/GenBank/DDBJ databases">
        <title>Isolation, draft genome sequencing and identification of Phyllobacterium sp. NSA23, isolated from leaf soil.</title>
        <authorList>
            <person name="Akita H."/>
        </authorList>
    </citation>
    <scope>NUCLEOTIDE SEQUENCE [LARGE SCALE GENOMIC DNA]</scope>
    <source>
        <strain evidence="6 7">NSA23</strain>
    </source>
</reference>
<keyword evidence="7" id="KW-1185">Reference proteome</keyword>
<dbReference type="InterPro" id="IPR012451">
    <property type="entry name" value="DUF1656"/>
</dbReference>
<evidence type="ECO:0000313" key="6">
    <source>
        <dbReference type="EMBL" id="GAB1583480.1"/>
    </source>
</evidence>
<organism evidence="6 7">
    <name type="scientific">Phyllobacterium phragmitis</name>
    <dbReference type="NCBI Taxonomy" id="2670329"/>
    <lineage>
        <taxon>Bacteria</taxon>
        <taxon>Pseudomonadati</taxon>
        <taxon>Pseudomonadota</taxon>
        <taxon>Alphaproteobacteria</taxon>
        <taxon>Hyphomicrobiales</taxon>
        <taxon>Phyllobacteriaceae</taxon>
        <taxon>Phyllobacterium</taxon>
    </lineage>
</organism>
<evidence type="ECO:0000256" key="2">
    <source>
        <dbReference type="ARBA" id="ARBA00022692"/>
    </source>
</evidence>
<keyword evidence="4 5" id="KW-0472">Membrane</keyword>
<gene>
    <name evidence="6" type="ORF">PPNSA23_34230</name>
</gene>
<evidence type="ECO:0000256" key="3">
    <source>
        <dbReference type="ARBA" id="ARBA00022989"/>
    </source>
</evidence>
<accession>A0ABQ0H3J6</accession>
<evidence type="ECO:0000256" key="5">
    <source>
        <dbReference type="SAM" id="Phobius"/>
    </source>
</evidence>
<evidence type="ECO:0000256" key="4">
    <source>
        <dbReference type="ARBA" id="ARBA00023136"/>
    </source>
</evidence>
<evidence type="ECO:0000313" key="7">
    <source>
        <dbReference type="Proteomes" id="UP001628091"/>
    </source>
</evidence>
<feature type="transmembrane region" description="Helical" evidence="5">
    <location>
        <begin position="50"/>
        <end position="68"/>
    </location>
</feature>
<comment type="caution">
    <text evidence="6">The sequence shown here is derived from an EMBL/GenBank/DDBJ whole genome shotgun (WGS) entry which is preliminary data.</text>
</comment>
<keyword evidence="3 5" id="KW-1133">Transmembrane helix</keyword>
<dbReference type="Proteomes" id="UP001628091">
    <property type="component" value="Unassembled WGS sequence"/>
</dbReference>
<keyword evidence="2 5" id="KW-0812">Transmembrane</keyword>
<dbReference type="RefSeq" id="WP_407866090.1">
    <property type="nucleotide sequence ID" value="NZ_BAAFZP010000002.1"/>
</dbReference>
<feature type="transmembrane region" description="Helical" evidence="5">
    <location>
        <begin position="12"/>
        <end position="29"/>
    </location>
</feature>
<name>A0ABQ0H3J6_9HYPH</name>
<dbReference type="EMBL" id="BAAFZP010000002">
    <property type="protein sequence ID" value="GAB1583480.1"/>
    <property type="molecule type" value="Genomic_DNA"/>
</dbReference>
<proteinExistence type="predicted"/>
<dbReference type="Pfam" id="PF07869">
    <property type="entry name" value="DUF1656"/>
    <property type="match status" value="1"/>
</dbReference>
<keyword evidence="1" id="KW-1003">Cell membrane</keyword>
<sequence length="69" mass="8003">MPAEFDIYGVYVPRLLVLMLLTLLISFFVRRALVWTGAYALVWHRALFDLALYVILLGALSSFTNWYFA</sequence>
<protein>
    <submittedName>
        <fullName evidence="6">DUF1656 domain-containing protein</fullName>
    </submittedName>
</protein>
<evidence type="ECO:0000256" key="1">
    <source>
        <dbReference type="ARBA" id="ARBA00022475"/>
    </source>
</evidence>